<feature type="compositionally biased region" description="Low complexity" evidence="1">
    <location>
        <begin position="268"/>
        <end position="278"/>
    </location>
</feature>
<comment type="caution">
    <text evidence="2">The sequence shown here is derived from an EMBL/GenBank/DDBJ whole genome shotgun (WGS) entry which is preliminary data.</text>
</comment>
<dbReference type="EMBL" id="JAPCWZ010000001">
    <property type="protein sequence ID" value="KAK8880310.1"/>
    <property type="molecule type" value="Genomic_DNA"/>
</dbReference>
<organism evidence="2 3">
    <name type="scientific">Apiospora arundinis</name>
    <dbReference type="NCBI Taxonomy" id="335852"/>
    <lineage>
        <taxon>Eukaryota</taxon>
        <taxon>Fungi</taxon>
        <taxon>Dikarya</taxon>
        <taxon>Ascomycota</taxon>
        <taxon>Pezizomycotina</taxon>
        <taxon>Sordariomycetes</taxon>
        <taxon>Xylariomycetidae</taxon>
        <taxon>Amphisphaeriales</taxon>
        <taxon>Apiosporaceae</taxon>
        <taxon>Apiospora</taxon>
    </lineage>
</organism>
<feature type="region of interest" description="Disordered" evidence="1">
    <location>
        <begin position="238"/>
        <end position="334"/>
    </location>
</feature>
<dbReference type="Proteomes" id="UP001390339">
    <property type="component" value="Unassembled WGS sequence"/>
</dbReference>
<protein>
    <submittedName>
        <fullName evidence="2">Uncharacterized protein</fullName>
    </submittedName>
</protein>
<evidence type="ECO:0000313" key="2">
    <source>
        <dbReference type="EMBL" id="KAK8880310.1"/>
    </source>
</evidence>
<evidence type="ECO:0000313" key="3">
    <source>
        <dbReference type="Proteomes" id="UP001390339"/>
    </source>
</evidence>
<feature type="compositionally biased region" description="Acidic residues" evidence="1">
    <location>
        <begin position="251"/>
        <end position="263"/>
    </location>
</feature>
<reference evidence="2 3" key="1">
    <citation type="journal article" date="2024" name="IMA Fungus">
        <title>Apiospora arundinis, a panoply of carbohydrate-active enzymes and secondary metabolites.</title>
        <authorList>
            <person name="Sorensen T."/>
            <person name="Petersen C."/>
            <person name="Muurmann A.T."/>
            <person name="Christiansen J.V."/>
            <person name="Brundto M.L."/>
            <person name="Overgaard C.K."/>
            <person name="Boysen A.T."/>
            <person name="Wollenberg R.D."/>
            <person name="Larsen T.O."/>
            <person name="Sorensen J.L."/>
            <person name="Nielsen K.L."/>
            <person name="Sondergaard T.E."/>
        </authorList>
    </citation>
    <scope>NUCLEOTIDE SEQUENCE [LARGE SCALE GENOMIC DNA]</scope>
    <source>
        <strain evidence="2 3">AAU 773</strain>
    </source>
</reference>
<proteinExistence type="predicted"/>
<accession>A0ABR2JQW6</accession>
<feature type="compositionally biased region" description="Low complexity" evidence="1">
    <location>
        <begin position="309"/>
        <end position="323"/>
    </location>
</feature>
<keyword evidence="3" id="KW-1185">Reference proteome</keyword>
<gene>
    <name evidence="2" type="ORF">PGQ11_001604</name>
</gene>
<feature type="compositionally biased region" description="Acidic residues" evidence="1">
    <location>
        <begin position="280"/>
        <end position="308"/>
    </location>
</feature>
<sequence length="334" mass="36835">MEDSFTLRPMKQDKRSLSLHDLADNPASALASGLSGLSISQDEARPRYGRNDLGREDLRILSRGALEDLVIDLCNADPVNTSLVRNVLHMVKLEVLKAEEAQRAAEDALARGHYSSWDTLNKGTVEIEHIRPIGQTHTQTSDVESIVFSDVEPSLPLRAGEAICKHCFKRYFRKDNGPQACKYHPGRPQYFRHITHPEESEGLPALGSSPEWTRDCCGRREPGVDTWLHPCSVDKHRPLVAAEGPPGVVYSDDDTNDLEDPTPPEDPTSPADTSAKDTSSSEEDASSEEHQSEEEDSLQEEQPEEESDSSSSSDDPASISLESSRSDESFTLQG</sequence>
<evidence type="ECO:0000256" key="1">
    <source>
        <dbReference type="SAM" id="MobiDB-lite"/>
    </source>
</evidence>
<name>A0ABR2JQW6_9PEZI</name>